<evidence type="ECO:0000313" key="2">
    <source>
        <dbReference type="EMBL" id="EBZ8376140.1"/>
    </source>
</evidence>
<dbReference type="EMBL" id="AAKYSK010000038">
    <property type="protein sequence ID" value="ECX3062970.1"/>
    <property type="molecule type" value="Genomic_DNA"/>
</dbReference>
<evidence type="ECO:0000313" key="13">
    <source>
        <dbReference type="EMBL" id="EDG6486501.1"/>
    </source>
</evidence>
<dbReference type="EMBL" id="AAMEWS010000019">
    <property type="protein sequence ID" value="EDG6486501.1"/>
    <property type="molecule type" value="Genomic_DNA"/>
</dbReference>
<dbReference type="EMBL" id="AALGGH010000018">
    <property type="protein sequence ID" value="ECY9385919.1"/>
    <property type="molecule type" value="Genomic_DNA"/>
</dbReference>
<dbReference type="Pfam" id="PF06006">
    <property type="entry name" value="DUF905"/>
    <property type="match status" value="1"/>
</dbReference>
<dbReference type="Proteomes" id="UP000054461">
    <property type="component" value="Unassembled WGS sequence"/>
</dbReference>
<dbReference type="InterPro" id="IPR009253">
    <property type="entry name" value="DUF905"/>
</dbReference>
<dbReference type="EMBL" id="AAHXBO010000024">
    <property type="protein sequence ID" value="ECB2817914.1"/>
    <property type="molecule type" value="Genomic_DNA"/>
</dbReference>
<evidence type="ECO:0000313" key="14">
    <source>
        <dbReference type="EMBL" id="EDH7467919.1"/>
    </source>
</evidence>
<protein>
    <submittedName>
        <fullName evidence="4">DUF905 domain-containing protein</fullName>
    </submittedName>
</protein>
<dbReference type="EMBL" id="AAHSKS010000054">
    <property type="protein sequence ID" value="EBZ8376140.1"/>
    <property type="molecule type" value="Genomic_DNA"/>
</dbReference>
<dbReference type="EMBL" id="AAKMBA010000082">
    <property type="protein sequence ID" value="ECT2115994.1"/>
    <property type="molecule type" value="Genomic_DNA"/>
</dbReference>
<dbReference type="Gene3D" id="3.30.160.130">
    <property type="entry name" value="ykff protein like domains"/>
    <property type="match status" value="1"/>
</dbReference>
<evidence type="ECO:0000313" key="11">
    <source>
        <dbReference type="EMBL" id="ECX3062970.1"/>
    </source>
</evidence>
<evidence type="ECO:0000313" key="12">
    <source>
        <dbReference type="EMBL" id="ECY9385919.1"/>
    </source>
</evidence>
<sequence length="77" mass="8900">MPELTVLPDGPFTRQQSAAVASQYTNVATEDDQNTHFRLVVRDTDGRMHWRARNFEPEAGYWLNRYLTSDGIRRATT</sequence>
<dbReference type="EMBL" id="AAMIRC010000002">
    <property type="protein sequence ID" value="EDH7467919.1"/>
    <property type="molecule type" value="Genomic_DNA"/>
</dbReference>
<gene>
    <name evidence="6" type="ORF">A3104_20845</name>
    <name evidence="5" type="ORF">A3Y76_24610</name>
    <name evidence="7" type="ORF">A4R48_23090</name>
    <name evidence="11" type="ORF">AKH62_21920</name>
    <name evidence="12" type="ORF">AVL16_19995</name>
    <name evidence="14" type="ORF">B4W90_03325</name>
    <name evidence="13" type="ORF">B8Z46_20430</name>
    <name evidence="15" type="ORF">CHN22_21215</name>
    <name evidence="16" type="ORF">DD95_09315</name>
    <name evidence="10" type="ORF">DWU22_23740</name>
    <name evidence="9" type="ORF">DY580_17245</name>
    <name evidence="8" type="ORF">DYM27_21755</name>
    <name evidence="2" type="ORF">EHB09_22475</name>
    <name evidence="3" type="ORF">EVY71_16095</name>
    <name evidence="4" type="ORF">FQC24_20945</name>
</gene>
<comment type="caution">
    <text evidence="4">The sequence shown here is derived from an EMBL/GenBank/DDBJ whole genome shotgun (WGS) entry which is preliminary data.</text>
</comment>
<dbReference type="EMBL" id="JYVU01000020">
    <property type="protein sequence ID" value="KTZ13261.1"/>
    <property type="molecule type" value="Genomic_DNA"/>
</dbReference>
<reference evidence="16 17" key="1">
    <citation type="submission" date="2014-09" db="EMBL/GenBank/DDBJ databases">
        <title>Salmonella Genotype and Phenotype Association.</title>
        <authorList>
            <person name="Chen Y."/>
            <person name="Folster J."/>
            <person name="Ayers S."/>
            <person name="Kabera C."/>
            <person name="Li C."/>
            <person name="Mukherjee S."/>
            <person name="Lam C."/>
            <person name="Zhao S."/>
            <person name="McDermott P."/>
        </authorList>
    </citation>
    <scope>NUCLEOTIDE SEQUENCE [LARGE SCALE GENOMIC DNA]</scope>
    <source>
        <strain evidence="16 17">CVM N32045</strain>
    </source>
</reference>
<dbReference type="EMBL" id="AAKJJB010000035">
    <property type="protein sequence ID" value="ECS3689023.1"/>
    <property type="molecule type" value="Genomic_DNA"/>
</dbReference>
<evidence type="ECO:0000313" key="10">
    <source>
        <dbReference type="EMBL" id="ECV5319622.1"/>
    </source>
</evidence>
<dbReference type="EMBL" id="AAKMFH010000038">
    <property type="protein sequence ID" value="ECT2645476.1"/>
    <property type="molecule type" value="Genomic_DNA"/>
</dbReference>
<reference evidence="11" key="2">
    <citation type="submission" date="2018-07" db="EMBL/GenBank/DDBJ databases">
        <authorList>
            <consortium name="GenomeTrakr network: Whole genome sequencing for foodborne pathogen traceback"/>
        </authorList>
    </citation>
    <scope>NUCLEOTIDE SEQUENCE</scope>
    <source>
        <strain evidence="11">15MN00354</strain>
        <strain evidence="8">FSIS11812453</strain>
        <strain evidence="13">FSIS1700237</strain>
        <strain evidence="15">FSIS1702925</strain>
        <strain evidence="14">FSIS1710628</strain>
        <strain evidence="2">FSIS21822729</strain>
        <strain evidence="3">FSIS21923391</strain>
    </source>
</reference>
<evidence type="ECO:0000313" key="5">
    <source>
        <dbReference type="EMBL" id="ECS3000462.1"/>
    </source>
</evidence>
<dbReference type="EMBL" id="AAKSLO010000052">
    <property type="protein sequence ID" value="ECV5319622.1"/>
    <property type="molecule type" value="Genomic_DNA"/>
</dbReference>
<evidence type="ECO:0000256" key="1">
    <source>
        <dbReference type="ARBA" id="ARBA00007059"/>
    </source>
</evidence>
<evidence type="ECO:0000313" key="16">
    <source>
        <dbReference type="EMBL" id="KTZ13261.1"/>
    </source>
</evidence>
<dbReference type="EMBL" id="AAJASC010000023">
    <property type="protein sequence ID" value="ECK1399295.1"/>
    <property type="molecule type" value="Genomic_DNA"/>
</dbReference>
<evidence type="ECO:0000313" key="4">
    <source>
        <dbReference type="EMBL" id="ECK1399295.1"/>
    </source>
</evidence>
<evidence type="ECO:0000313" key="9">
    <source>
        <dbReference type="EMBL" id="ECT2645476.1"/>
    </source>
</evidence>
<evidence type="ECO:0000313" key="17">
    <source>
        <dbReference type="Proteomes" id="UP000054461"/>
    </source>
</evidence>
<evidence type="ECO:0000313" key="7">
    <source>
        <dbReference type="EMBL" id="ECS3689023.1"/>
    </source>
</evidence>
<dbReference type="EMBL" id="AAKJHJ010000023">
    <property type="protein sequence ID" value="ECS3485157.1"/>
    <property type="molecule type" value="Genomic_DNA"/>
</dbReference>
<accession>A0A0W6TS24</accession>
<dbReference type="AlphaFoldDB" id="A0A0W6TS24"/>
<comment type="similarity">
    <text evidence="1">Belongs to the UPF0401 family.</text>
</comment>
<name>A0A0W6TS24_SALTM</name>
<organism evidence="4">
    <name type="scientific">Salmonella typhimurium</name>
    <dbReference type="NCBI Taxonomy" id="90371"/>
    <lineage>
        <taxon>Bacteria</taxon>
        <taxon>Pseudomonadati</taxon>
        <taxon>Pseudomonadota</taxon>
        <taxon>Gammaproteobacteria</taxon>
        <taxon>Enterobacterales</taxon>
        <taxon>Enterobacteriaceae</taxon>
        <taxon>Salmonella</taxon>
    </lineage>
</organism>
<evidence type="ECO:0000313" key="3">
    <source>
        <dbReference type="EMBL" id="ECB2817914.1"/>
    </source>
</evidence>
<dbReference type="SUPFAM" id="SSF54786">
    <property type="entry name" value="YcfA/nrd intein domain"/>
    <property type="match status" value="1"/>
</dbReference>
<dbReference type="EMBL" id="AAKJEM010000036">
    <property type="protein sequence ID" value="ECS3000462.1"/>
    <property type="molecule type" value="Genomic_DNA"/>
</dbReference>
<evidence type="ECO:0000313" key="8">
    <source>
        <dbReference type="EMBL" id="ECT2115994.1"/>
    </source>
</evidence>
<dbReference type="InterPro" id="IPR038612">
    <property type="entry name" value="YkfF-like_sf"/>
</dbReference>
<proteinExistence type="inferred from homology"/>
<dbReference type="RefSeq" id="WP_001614358.1">
    <property type="nucleotide sequence ID" value="NZ_CP063294.1"/>
</dbReference>
<evidence type="ECO:0000313" key="6">
    <source>
        <dbReference type="EMBL" id="ECS3485157.1"/>
    </source>
</evidence>
<reference evidence="4" key="3">
    <citation type="submission" date="2019-07" db="EMBL/GenBank/DDBJ databases">
        <authorList>
            <consortium name="NARMS: The National Antimicrobial Resistance Monitoring System"/>
        </authorList>
    </citation>
    <scope>NUCLEOTIDE SEQUENCE</scope>
    <source>
        <strain evidence="4">CVM N18S0806</strain>
        <strain evidence="5">CVM N56971F</strain>
        <strain evidence="6">CVM N57720F</strain>
        <strain evidence="10">FSIS11811627</strain>
        <strain evidence="9">FSIS11812714</strain>
        <strain evidence="12">FSIS1504253</strain>
        <strain evidence="7">FSIS1606077</strain>
    </source>
</reference>
<evidence type="ECO:0000313" key="15">
    <source>
        <dbReference type="EMBL" id="EDJ4180535.1"/>
    </source>
</evidence>
<dbReference type="EMBL" id="AAMOFR010000025">
    <property type="protein sequence ID" value="EDJ4180535.1"/>
    <property type="molecule type" value="Genomic_DNA"/>
</dbReference>